<dbReference type="AlphaFoldDB" id="A0AAJ0MKV3"/>
<protein>
    <submittedName>
        <fullName evidence="2">Heterokaryon incompatibility</fullName>
    </submittedName>
</protein>
<evidence type="ECO:0000259" key="1">
    <source>
        <dbReference type="Pfam" id="PF06985"/>
    </source>
</evidence>
<dbReference type="InterPro" id="IPR052895">
    <property type="entry name" value="HetReg/Transcr_Mod"/>
</dbReference>
<dbReference type="InterPro" id="IPR010730">
    <property type="entry name" value="HET"/>
</dbReference>
<dbReference type="PANTHER" id="PTHR24148">
    <property type="entry name" value="ANKYRIN REPEAT DOMAIN-CONTAINING PROTEIN 39 HOMOLOG-RELATED"/>
    <property type="match status" value="1"/>
</dbReference>
<comment type="caution">
    <text evidence="2">The sequence shown here is derived from an EMBL/GenBank/DDBJ whole genome shotgun (WGS) entry which is preliminary data.</text>
</comment>
<name>A0AAJ0MKV3_9PEZI</name>
<feature type="domain" description="Heterokaryon incompatibility" evidence="1">
    <location>
        <begin position="6"/>
        <end position="63"/>
    </location>
</feature>
<sequence length="63" mass="7299">NRPCLIGGNLYTALLALRHRDKPRYLWVDAICINQSDIAEKNVHMPQMHLVYQRAARVVVWLG</sequence>
<evidence type="ECO:0000313" key="2">
    <source>
        <dbReference type="EMBL" id="KAK3364200.1"/>
    </source>
</evidence>
<evidence type="ECO:0000313" key="3">
    <source>
        <dbReference type="Proteomes" id="UP001275084"/>
    </source>
</evidence>
<organism evidence="2 3">
    <name type="scientific">Lasiosphaeria hispida</name>
    <dbReference type="NCBI Taxonomy" id="260671"/>
    <lineage>
        <taxon>Eukaryota</taxon>
        <taxon>Fungi</taxon>
        <taxon>Dikarya</taxon>
        <taxon>Ascomycota</taxon>
        <taxon>Pezizomycotina</taxon>
        <taxon>Sordariomycetes</taxon>
        <taxon>Sordariomycetidae</taxon>
        <taxon>Sordariales</taxon>
        <taxon>Lasiosphaeriaceae</taxon>
        <taxon>Lasiosphaeria</taxon>
    </lineage>
</organism>
<reference evidence="2" key="2">
    <citation type="submission" date="2023-06" db="EMBL/GenBank/DDBJ databases">
        <authorList>
            <consortium name="Lawrence Berkeley National Laboratory"/>
            <person name="Haridas S."/>
            <person name="Hensen N."/>
            <person name="Bonometti L."/>
            <person name="Westerberg I."/>
            <person name="Brannstrom I.O."/>
            <person name="Guillou S."/>
            <person name="Cros-Aarteil S."/>
            <person name="Calhoun S."/>
            <person name="Kuo A."/>
            <person name="Mondo S."/>
            <person name="Pangilinan J."/>
            <person name="Riley R."/>
            <person name="Labutti K."/>
            <person name="Andreopoulos B."/>
            <person name="Lipzen A."/>
            <person name="Chen C."/>
            <person name="Yanf M."/>
            <person name="Daum C."/>
            <person name="Ng V."/>
            <person name="Clum A."/>
            <person name="Steindorff A."/>
            <person name="Ohm R."/>
            <person name="Martin F."/>
            <person name="Silar P."/>
            <person name="Natvig D."/>
            <person name="Lalanne C."/>
            <person name="Gautier V."/>
            <person name="Ament-Velasquez S.L."/>
            <person name="Kruys A."/>
            <person name="Hutchinson M.I."/>
            <person name="Powell A.J."/>
            <person name="Barry K."/>
            <person name="Miller A.N."/>
            <person name="Grigoriev I.V."/>
            <person name="Debuchy R."/>
            <person name="Gladieux P."/>
            <person name="Thoren M.H."/>
            <person name="Johannesson H."/>
        </authorList>
    </citation>
    <scope>NUCLEOTIDE SEQUENCE</scope>
    <source>
        <strain evidence="2">CBS 955.72</strain>
    </source>
</reference>
<dbReference type="EMBL" id="JAUIQD010000001">
    <property type="protein sequence ID" value="KAK3364200.1"/>
    <property type="molecule type" value="Genomic_DNA"/>
</dbReference>
<keyword evidence="3" id="KW-1185">Reference proteome</keyword>
<feature type="non-terminal residue" evidence="2">
    <location>
        <position position="1"/>
    </location>
</feature>
<proteinExistence type="predicted"/>
<reference evidence="2" key="1">
    <citation type="journal article" date="2023" name="Mol. Phylogenet. Evol.">
        <title>Genome-scale phylogeny and comparative genomics of the fungal order Sordariales.</title>
        <authorList>
            <person name="Hensen N."/>
            <person name="Bonometti L."/>
            <person name="Westerberg I."/>
            <person name="Brannstrom I.O."/>
            <person name="Guillou S."/>
            <person name="Cros-Aarteil S."/>
            <person name="Calhoun S."/>
            <person name="Haridas S."/>
            <person name="Kuo A."/>
            <person name="Mondo S."/>
            <person name="Pangilinan J."/>
            <person name="Riley R."/>
            <person name="LaButti K."/>
            <person name="Andreopoulos B."/>
            <person name="Lipzen A."/>
            <person name="Chen C."/>
            <person name="Yan M."/>
            <person name="Daum C."/>
            <person name="Ng V."/>
            <person name="Clum A."/>
            <person name="Steindorff A."/>
            <person name="Ohm R.A."/>
            <person name="Martin F."/>
            <person name="Silar P."/>
            <person name="Natvig D.O."/>
            <person name="Lalanne C."/>
            <person name="Gautier V."/>
            <person name="Ament-Velasquez S.L."/>
            <person name="Kruys A."/>
            <person name="Hutchinson M.I."/>
            <person name="Powell A.J."/>
            <person name="Barry K."/>
            <person name="Miller A.N."/>
            <person name="Grigoriev I.V."/>
            <person name="Debuchy R."/>
            <person name="Gladieux P."/>
            <person name="Hiltunen Thoren M."/>
            <person name="Johannesson H."/>
        </authorList>
    </citation>
    <scope>NUCLEOTIDE SEQUENCE</scope>
    <source>
        <strain evidence="2">CBS 955.72</strain>
    </source>
</reference>
<accession>A0AAJ0MKV3</accession>
<dbReference type="Pfam" id="PF06985">
    <property type="entry name" value="HET"/>
    <property type="match status" value="1"/>
</dbReference>
<dbReference type="PANTHER" id="PTHR24148:SF64">
    <property type="entry name" value="HETEROKARYON INCOMPATIBILITY DOMAIN-CONTAINING PROTEIN"/>
    <property type="match status" value="1"/>
</dbReference>
<dbReference type="Proteomes" id="UP001275084">
    <property type="component" value="Unassembled WGS sequence"/>
</dbReference>
<feature type="non-terminal residue" evidence="2">
    <location>
        <position position="63"/>
    </location>
</feature>
<gene>
    <name evidence="2" type="ORF">B0T25DRAFT_421609</name>
</gene>